<reference evidence="1" key="1">
    <citation type="submission" date="2021-08" db="EMBL/GenBank/DDBJ databases">
        <title>WGS assembly of Ceratopteris richardii.</title>
        <authorList>
            <person name="Marchant D.B."/>
            <person name="Chen G."/>
            <person name="Jenkins J."/>
            <person name="Shu S."/>
            <person name="Leebens-Mack J."/>
            <person name="Grimwood J."/>
            <person name="Schmutz J."/>
            <person name="Soltis P."/>
            <person name="Soltis D."/>
            <person name="Chen Z.-H."/>
        </authorList>
    </citation>
    <scope>NUCLEOTIDE SEQUENCE</scope>
    <source>
        <strain evidence="1">Whitten #5841</strain>
        <tissue evidence="1">Leaf</tissue>
    </source>
</reference>
<evidence type="ECO:0000313" key="2">
    <source>
        <dbReference type="Proteomes" id="UP000825935"/>
    </source>
</evidence>
<organism evidence="1 2">
    <name type="scientific">Ceratopteris richardii</name>
    <name type="common">Triangle waterfern</name>
    <dbReference type="NCBI Taxonomy" id="49495"/>
    <lineage>
        <taxon>Eukaryota</taxon>
        <taxon>Viridiplantae</taxon>
        <taxon>Streptophyta</taxon>
        <taxon>Embryophyta</taxon>
        <taxon>Tracheophyta</taxon>
        <taxon>Polypodiopsida</taxon>
        <taxon>Polypodiidae</taxon>
        <taxon>Polypodiales</taxon>
        <taxon>Pteridineae</taxon>
        <taxon>Pteridaceae</taxon>
        <taxon>Parkerioideae</taxon>
        <taxon>Ceratopteris</taxon>
    </lineage>
</organism>
<dbReference type="EMBL" id="CM035436">
    <property type="protein sequence ID" value="KAH7288917.1"/>
    <property type="molecule type" value="Genomic_DNA"/>
</dbReference>
<dbReference type="Proteomes" id="UP000825935">
    <property type="component" value="Chromosome 31"/>
</dbReference>
<comment type="caution">
    <text evidence="1">The sequence shown here is derived from an EMBL/GenBank/DDBJ whole genome shotgun (WGS) entry which is preliminary data.</text>
</comment>
<name>A0A8T2QYI8_CERRI</name>
<dbReference type="AlphaFoldDB" id="A0A8T2QYI8"/>
<accession>A0A8T2QYI8</accession>
<protein>
    <submittedName>
        <fullName evidence="1">Uncharacterized protein</fullName>
    </submittedName>
</protein>
<sequence length="52" mass="5809">MGTCMIRNGRLCARVSLGQRVFVSIEQIQRGGRRAYDDSLARIVCVSEDSSF</sequence>
<keyword evidence="2" id="KW-1185">Reference proteome</keyword>
<evidence type="ECO:0000313" key="1">
    <source>
        <dbReference type="EMBL" id="KAH7288917.1"/>
    </source>
</evidence>
<gene>
    <name evidence="1" type="ORF">KP509_31G049700</name>
</gene>
<proteinExistence type="predicted"/>